<dbReference type="EMBL" id="FMHT01000003">
    <property type="protein sequence ID" value="SCL28130.1"/>
    <property type="molecule type" value="Genomic_DNA"/>
</dbReference>
<dbReference type="Proteomes" id="UP000199699">
    <property type="component" value="Unassembled WGS sequence"/>
</dbReference>
<dbReference type="STRING" id="145857.GA0070616_3634"/>
<dbReference type="InterPro" id="IPR025850">
    <property type="entry name" value="SUKH-3"/>
</dbReference>
<keyword evidence="3" id="KW-1185">Reference proteome</keyword>
<dbReference type="InterPro" id="IPR025968">
    <property type="entry name" value="YwqJ_deaminase"/>
</dbReference>
<name>A0A1C6SF49_9ACTN</name>
<evidence type="ECO:0000313" key="2">
    <source>
        <dbReference type="EMBL" id="SCL28130.1"/>
    </source>
</evidence>
<protein>
    <submittedName>
        <fullName evidence="2">SUKH-3 immunity protein</fullName>
    </submittedName>
</protein>
<gene>
    <name evidence="2" type="ORF">GA0070616_3634</name>
</gene>
<evidence type="ECO:0000313" key="3">
    <source>
        <dbReference type="Proteomes" id="UP000199699"/>
    </source>
</evidence>
<proteinExistence type="predicted"/>
<sequence length="418" mass="45745">MSGRFVAVIDRQQAEQLAAVWASRDSLRLGHECTPVVTEFDLGYVITSTVSTQVRALPGDLPTTVVDKASGEVTTWPRVPPETVEQLWRRSRPTGPRPPRTVDPASQLLREIRRLPTPTTAAHLVVEGKIFTAHGAKGDVELDHHPLVRAYLDDLPPGHLVRGGERHAEIIVVSDVLHEYDHRRAAEGIAPMGTADAEALLRRVRFDVTRVREAGDPQGGRAERPCDSCLNFLVHVNVLPWAELAFTSVVRPQSPGQPHHPGRFPPEVAAALMDAGWEAGMFNAALARGAIQETCDVSGRLHRHEPFAAAVRALTEFPSIVSHRRGPGQQVWISQFTTNPLRSAHSADTLADFGTLLDVRLFPMGSEHGDSIIAVDEHGRIFALDQAGEWFLGDDIDAALTTLLLGRAPARVRDDGTW</sequence>
<feature type="region of interest" description="Disordered" evidence="1">
    <location>
        <begin position="84"/>
        <end position="103"/>
    </location>
</feature>
<evidence type="ECO:0000256" key="1">
    <source>
        <dbReference type="SAM" id="MobiDB-lite"/>
    </source>
</evidence>
<dbReference type="AlphaFoldDB" id="A0A1C6SF49"/>
<organism evidence="2 3">
    <name type="scientific">Micromonospora nigra</name>
    <dbReference type="NCBI Taxonomy" id="145857"/>
    <lineage>
        <taxon>Bacteria</taxon>
        <taxon>Bacillati</taxon>
        <taxon>Actinomycetota</taxon>
        <taxon>Actinomycetes</taxon>
        <taxon>Micromonosporales</taxon>
        <taxon>Micromonosporaceae</taxon>
        <taxon>Micromonospora</taxon>
    </lineage>
</organism>
<dbReference type="Pfam" id="PF14433">
    <property type="entry name" value="SUKH-3"/>
    <property type="match status" value="1"/>
</dbReference>
<accession>A0A1C6SF49</accession>
<dbReference type="Pfam" id="PF14431">
    <property type="entry name" value="YwqJ-deaminase"/>
    <property type="match status" value="1"/>
</dbReference>
<reference evidence="2 3" key="1">
    <citation type="submission" date="2016-06" db="EMBL/GenBank/DDBJ databases">
        <authorList>
            <person name="Kjaerup R.B."/>
            <person name="Dalgaard T.S."/>
            <person name="Juul-Madsen H.R."/>
        </authorList>
    </citation>
    <scope>NUCLEOTIDE SEQUENCE [LARGE SCALE GENOMIC DNA]</scope>
    <source>
        <strain evidence="2 3">DSM 43818</strain>
    </source>
</reference>